<keyword evidence="2" id="KW-1185">Reference proteome</keyword>
<reference evidence="1 2" key="1">
    <citation type="journal article" date="2017" name="Curr. Biol.">
        <title>Genome architecture and evolution of a unichromosomal asexual nematode.</title>
        <authorList>
            <person name="Fradin H."/>
            <person name="Zegar C."/>
            <person name="Gutwein M."/>
            <person name="Lucas J."/>
            <person name="Kovtun M."/>
            <person name="Corcoran D."/>
            <person name="Baugh L.R."/>
            <person name="Kiontke K."/>
            <person name="Gunsalus K."/>
            <person name="Fitch D.H."/>
            <person name="Piano F."/>
        </authorList>
    </citation>
    <scope>NUCLEOTIDE SEQUENCE [LARGE SCALE GENOMIC DNA]</scope>
    <source>
        <strain evidence="1">PF1309</strain>
    </source>
</reference>
<evidence type="ECO:0000313" key="2">
    <source>
        <dbReference type="Proteomes" id="UP000218231"/>
    </source>
</evidence>
<gene>
    <name evidence="1" type="ORF">WR25_08247</name>
</gene>
<dbReference type="EMBL" id="LIAE01006751">
    <property type="protein sequence ID" value="PAV85633.1"/>
    <property type="molecule type" value="Genomic_DNA"/>
</dbReference>
<proteinExistence type="predicted"/>
<sequence>MRESDLVEQIVQQTLKMAVRMGNESEYSSTDGNAFNIFDTPTLIFTSLKEHLKDDPNLRIITGPNDLRKQILSIQSSSRPSPTFVEFFESAAWRQMTNSRIASDIFLNDLKVLILHLMGKFNSVNCEKLLTLLLEFLNESSLESLSLHVGYPKQPVTRMQDYACQALKIDPKDQEKLRNTMESMSPAQVAELLEGWRNEMTSYLTKLNVYIESTELSSVQKSSLTKNRAAVSKLIDQLNGKIATKKQLAQTQNSDKDDFIAAMKSANAQTAAVPSSGQQKDFPLSYYEMMHESTPEAVRVHVIATYREAKNVLSNGHKI</sequence>
<evidence type="ECO:0000313" key="1">
    <source>
        <dbReference type="EMBL" id="PAV85633.1"/>
    </source>
</evidence>
<comment type="caution">
    <text evidence="1">The sequence shown here is derived from an EMBL/GenBank/DDBJ whole genome shotgun (WGS) entry which is preliminary data.</text>
</comment>
<accession>A0A2A2LHE1</accession>
<organism evidence="1 2">
    <name type="scientific">Diploscapter pachys</name>
    <dbReference type="NCBI Taxonomy" id="2018661"/>
    <lineage>
        <taxon>Eukaryota</taxon>
        <taxon>Metazoa</taxon>
        <taxon>Ecdysozoa</taxon>
        <taxon>Nematoda</taxon>
        <taxon>Chromadorea</taxon>
        <taxon>Rhabditida</taxon>
        <taxon>Rhabditina</taxon>
        <taxon>Rhabditomorpha</taxon>
        <taxon>Rhabditoidea</taxon>
        <taxon>Rhabditidae</taxon>
        <taxon>Diploscapter</taxon>
    </lineage>
</organism>
<dbReference type="AlphaFoldDB" id="A0A2A2LHE1"/>
<dbReference type="Proteomes" id="UP000218231">
    <property type="component" value="Unassembled WGS sequence"/>
</dbReference>
<protein>
    <submittedName>
        <fullName evidence="1">Uncharacterized protein</fullName>
    </submittedName>
</protein>
<name>A0A2A2LHE1_9BILA</name>